<dbReference type="Proteomes" id="UP000823736">
    <property type="component" value="Unassembled WGS sequence"/>
</dbReference>
<comment type="caution">
    <text evidence="1">The sequence shown here is derived from an EMBL/GenBank/DDBJ whole genome shotgun (WGS) entry which is preliminary data.</text>
</comment>
<protein>
    <submittedName>
        <fullName evidence="1">Uncharacterized protein</fullName>
    </submittedName>
</protein>
<organism evidence="1 2">
    <name type="scientific">Halolamina salifodinae</name>
    <dbReference type="NCBI Taxonomy" id="1202767"/>
    <lineage>
        <taxon>Archaea</taxon>
        <taxon>Methanobacteriati</taxon>
        <taxon>Methanobacteriota</taxon>
        <taxon>Stenosarchaea group</taxon>
        <taxon>Halobacteria</taxon>
        <taxon>Halobacteriales</taxon>
        <taxon>Haloferacaceae</taxon>
    </lineage>
</organism>
<proteinExistence type="predicted"/>
<name>A0A8T4GXG6_9EURY</name>
<evidence type="ECO:0000313" key="1">
    <source>
        <dbReference type="EMBL" id="MBP1986852.1"/>
    </source>
</evidence>
<gene>
    <name evidence="1" type="ORF">J2753_001346</name>
</gene>
<keyword evidence="2" id="KW-1185">Reference proteome</keyword>
<accession>A0A8T4GXG6</accession>
<reference evidence="1" key="1">
    <citation type="submission" date="2021-03" db="EMBL/GenBank/DDBJ databases">
        <title>Genomic Encyclopedia of Type Strains, Phase IV (KMG-IV): sequencing the most valuable type-strain genomes for metagenomic binning, comparative biology and taxonomic classification.</title>
        <authorList>
            <person name="Goeker M."/>
        </authorList>
    </citation>
    <scope>NUCLEOTIDE SEQUENCE</scope>
    <source>
        <strain evidence="1">DSM 26232</strain>
    </source>
</reference>
<evidence type="ECO:0000313" key="2">
    <source>
        <dbReference type="Proteomes" id="UP000823736"/>
    </source>
</evidence>
<sequence length="280" mass="31223">MKQFPPIPAIDDASASALSGHLWLLEAVEGSILRFQLRDAGRLRFGSARGTYRDFDAVPPECRRAVRHVRERLDREALRGAVDEVSDLTFVGWATHRERIDYDWARLPPFLGLGVWSAESEAFRPPDAVEGIYERLGLHPANAFERERNSRDFDPEGYTIPESAWSDGPAAGVVVRDKSGGRVQRKNSGISTESRGSGEFAGATDAESLAAAVATDQRFQRVADRLRGRGWELSVDVLQERTLDDIYREEHGRLFASEHDIDRAGFRAAIATRAQQFLGD</sequence>
<dbReference type="AlphaFoldDB" id="A0A8T4GXG6"/>
<dbReference type="RefSeq" id="WP_209491128.1">
    <property type="nucleotide sequence ID" value="NZ_JAGGLC010000002.1"/>
</dbReference>
<dbReference type="OrthoDB" id="326212at2157"/>
<dbReference type="EMBL" id="JAGGLC010000002">
    <property type="protein sequence ID" value="MBP1986852.1"/>
    <property type="molecule type" value="Genomic_DNA"/>
</dbReference>